<comment type="similarity">
    <text evidence="6">Belongs to the class IV-like SAM-binding methyltransferase superfamily. RNA methyltransferase TrmH family. TrmL subfamily.</text>
</comment>
<dbReference type="GO" id="GO:0141098">
    <property type="term" value="F:tRNA (cytidine(34)-2'-O)-methyltransferase activity"/>
    <property type="evidence" value="ECO:0007669"/>
    <property type="project" value="RHEA"/>
</dbReference>
<dbReference type="eggNOG" id="COG0219">
    <property type="taxonomic scope" value="Bacteria"/>
</dbReference>
<comment type="catalytic activity">
    <reaction evidence="6">
        <text>cytidine(34) in tRNA + S-adenosyl-L-methionine = 2'-O-methylcytidine(34) in tRNA + S-adenosyl-L-homocysteine + H(+)</text>
        <dbReference type="Rhea" id="RHEA:43084"/>
        <dbReference type="Rhea" id="RHEA-COMP:10331"/>
        <dbReference type="Rhea" id="RHEA-COMP:10332"/>
        <dbReference type="ChEBI" id="CHEBI:15378"/>
        <dbReference type="ChEBI" id="CHEBI:57856"/>
        <dbReference type="ChEBI" id="CHEBI:59789"/>
        <dbReference type="ChEBI" id="CHEBI:74495"/>
        <dbReference type="ChEBI" id="CHEBI:82748"/>
        <dbReference type="EC" id="2.1.1.207"/>
    </reaction>
</comment>
<reference evidence="10" key="1">
    <citation type="submission" date="2009-12" db="EMBL/GenBank/DDBJ databases">
        <title>Sequence of Clostridiales genomosp. BVAB3 str. UPII9-5.</title>
        <authorList>
            <person name="Madupu R."/>
            <person name="Durkin A.S."/>
            <person name="Torralba M."/>
            <person name="Methe B."/>
            <person name="Sutton G.G."/>
            <person name="Strausberg R.L."/>
            <person name="Nelson K.E."/>
        </authorList>
    </citation>
    <scope>NUCLEOTIDE SEQUENCE [LARGE SCALE GENOMIC DNA]</scope>
    <source>
        <strain evidence="10">W1219</strain>
    </source>
</reference>
<organism evidence="9 10">
    <name type="scientific">Bulleidia extructa W1219</name>
    <dbReference type="NCBI Taxonomy" id="679192"/>
    <lineage>
        <taxon>Bacteria</taxon>
        <taxon>Bacillati</taxon>
        <taxon>Bacillota</taxon>
        <taxon>Erysipelotrichia</taxon>
        <taxon>Erysipelotrichales</taxon>
        <taxon>Erysipelotrichaceae</taxon>
        <taxon>Bulleidia</taxon>
    </lineage>
</organism>
<dbReference type="AlphaFoldDB" id="D2MPV6"/>
<dbReference type="FunFam" id="3.40.1280.10:FF:000002">
    <property type="entry name" value="Peptidylprolyl isomerase"/>
    <property type="match status" value="1"/>
</dbReference>
<comment type="caution">
    <text evidence="9">The sequence shown here is derived from an EMBL/GenBank/DDBJ whole genome shotgun (WGS) entry which is preliminary data.</text>
</comment>
<feature type="binding site" evidence="6 7">
    <location>
        <position position="124"/>
    </location>
    <ligand>
        <name>S-adenosyl-L-methionine</name>
        <dbReference type="ChEBI" id="CHEBI:59789"/>
    </ligand>
</feature>
<comment type="subcellular location">
    <subcellularLocation>
        <location evidence="6">Cytoplasm</location>
    </subcellularLocation>
</comment>
<dbReference type="STRING" id="679192.HMPREF9013_0345"/>
<feature type="binding site" evidence="6 7">
    <location>
        <position position="132"/>
    </location>
    <ligand>
        <name>S-adenosyl-L-methionine</name>
        <dbReference type="ChEBI" id="CHEBI:59789"/>
    </ligand>
</feature>
<evidence type="ECO:0000256" key="7">
    <source>
        <dbReference type="PIRSR" id="PIRSR029256-1"/>
    </source>
</evidence>
<evidence type="ECO:0000256" key="3">
    <source>
        <dbReference type="ARBA" id="ARBA00022679"/>
    </source>
</evidence>
<dbReference type="SUPFAM" id="SSF75217">
    <property type="entry name" value="alpha/beta knot"/>
    <property type="match status" value="1"/>
</dbReference>
<dbReference type="GO" id="GO:0002130">
    <property type="term" value="P:wobble position ribose methylation"/>
    <property type="evidence" value="ECO:0007669"/>
    <property type="project" value="TreeGrafter"/>
</dbReference>
<evidence type="ECO:0000256" key="6">
    <source>
        <dbReference type="HAMAP-Rule" id="MF_01885"/>
    </source>
</evidence>
<keyword evidence="1 6" id="KW-0963">Cytoplasm</keyword>
<keyword evidence="4 6" id="KW-0949">S-adenosyl-L-methionine</keyword>
<dbReference type="OrthoDB" id="9789043at2"/>
<evidence type="ECO:0000256" key="1">
    <source>
        <dbReference type="ARBA" id="ARBA00022490"/>
    </source>
</evidence>
<feature type="binding site" evidence="6 7">
    <location>
        <position position="103"/>
    </location>
    <ligand>
        <name>S-adenosyl-L-methionine</name>
        <dbReference type="ChEBI" id="CHEBI:59789"/>
    </ligand>
</feature>
<evidence type="ECO:0000313" key="10">
    <source>
        <dbReference type="Proteomes" id="UP000005017"/>
    </source>
</evidence>
<dbReference type="RefSeq" id="WP_006627419.1">
    <property type="nucleotide sequence ID" value="NZ_ADFR01000014.1"/>
</dbReference>
<dbReference type="InterPro" id="IPR029026">
    <property type="entry name" value="tRNA_m1G_MTases_N"/>
</dbReference>
<dbReference type="EMBL" id="ADFR01000014">
    <property type="protein sequence ID" value="EFC05409.1"/>
    <property type="molecule type" value="Genomic_DNA"/>
</dbReference>
<proteinExistence type="inferred from homology"/>
<evidence type="ECO:0000256" key="5">
    <source>
        <dbReference type="ARBA" id="ARBA00022694"/>
    </source>
</evidence>
<dbReference type="CDD" id="cd18094">
    <property type="entry name" value="SpoU-like_TrmL"/>
    <property type="match status" value="1"/>
</dbReference>
<keyword evidence="2 6" id="KW-0489">Methyltransferase</keyword>
<comment type="function">
    <text evidence="6">Could methylate the ribose at the nucleotide 34 wobble position in tRNA.</text>
</comment>
<dbReference type="InterPro" id="IPR029028">
    <property type="entry name" value="Alpha/beta_knot_MTases"/>
</dbReference>
<dbReference type="PANTHER" id="PTHR42971:SF1">
    <property type="entry name" value="TRNA (CYTIDINE(34)-2'-O)-METHYLTRANSFERASE"/>
    <property type="match status" value="1"/>
</dbReference>
<comment type="catalytic activity">
    <reaction evidence="6">
        <text>5-carboxymethylaminomethyluridine(34) in tRNA(Leu) + S-adenosyl-L-methionine = 5-carboxymethylaminomethyl-2'-O-methyluridine(34) in tRNA(Leu) + S-adenosyl-L-homocysteine + H(+)</text>
        <dbReference type="Rhea" id="RHEA:43088"/>
        <dbReference type="Rhea" id="RHEA-COMP:10333"/>
        <dbReference type="Rhea" id="RHEA-COMP:10334"/>
        <dbReference type="ChEBI" id="CHEBI:15378"/>
        <dbReference type="ChEBI" id="CHEBI:57856"/>
        <dbReference type="ChEBI" id="CHEBI:59789"/>
        <dbReference type="ChEBI" id="CHEBI:74508"/>
        <dbReference type="ChEBI" id="CHEBI:74511"/>
        <dbReference type="EC" id="2.1.1.207"/>
    </reaction>
</comment>
<dbReference type="PIRSF" id="PIRSF029256">
    <property type="entry name" value="SpoU_TrmH_prd"/>
    <property type="match status" value="1"/>
</dbReference>
<feature type="domain" description="tRNA/rRNA methyltransferase SpoU type" evidence="8">
    <location>
        <begin position="2"/>
        <end position="144"/>
    </location>
</feature>
<sequence>MIHIVLFEPEIPGNTGNIMRTCAAFHMKLHLIEPLGFHLDEKHLKRAGMDYRENVDYVKHINWDSFFQEHGNQGLFYYVTRYGKHTPDSFMYPKDQEIYLVFGKESTGIPKPILANHEDFCMRIPMVEKARSLNLSNCVALCAYEVNRQWGYSGLSHTEVIKGANFLDQFKD</sequence>
<dbReference type="GO" id="GO:0141102">
    <property type="term" value="F:tRNA (5-carboxymethylaminomethyluridine(34)-2'-O)-methyltransferase activity"/>
    <property type="evidence" value="ECO:0007669"/>
    <property type="project" value="RHEA"/>
</dbReference>
<evidence type="ECO:0000256" key="4">
    <source>
        <dbReference type="ARBA" id="ARBA00022691"/>
    </source>
</evidence>
<dbReference type="HAMAP" id="MF_01885">
    <property type="entry name" value="tRNA_methyltr_TrmL"/>
    <property type="match status" value="1"/>
</dbReference>
<dbReference type="GO" id="GO:0005737">
    <property type="term" value="C:cytoplasm"/>
    <property type="evidence" value="ECO:0007669"/>
    <property type="project" value="UniProtKB-SubCell"/>
</dbReference>
<evidence type="ECO:0000313" key="9">
    <source>
        <dbReference type="EMBL" id="EFC05409.1"/>
    </source>
</evidence>
<dbReference type="GO" id="GO:0042802">
    <property type="term" value="F:identical protein binding"/>
    <property type="evidence" value="ECO:0007669"/>
    <property type="project" value="UniProtKB-ARBA"/>
</dbReference>
<dbReference type="PANTHER" id="PTHR42971">
    <property type="entry name" value="TRNA (CYTIDINE(34)-2'-O)-METHYLTRANSFERASE"/>
    <property type="match status" value="1"/>
</dbReference>
<keyword evidence="3 6" id="KW-0808">Transferase</keyword>
<keyword evidence="10" id="KW-1185">Reference proteome</keyword>
<dbReference type="Pfam" id="PF00588">
    <property type="entry name" value="SpoU_methylase"/>
    <property type="match status" value="1"/>
</dbReference>
<dbReference type="EC" id="2.1.1.207" evidence="6"/>
<protein>
    <recommendedName>
        <fullName evidence="6">Putative tRNA (cytidine(34)-2'-O)-methyltransferase</fullName>
        <ecNumber evidence="6">2.1.1.207</ecNumber>
    </recommendedName>
    <alternativeName>
        <fullName evidence="6">tRNA (cytidine/uridine-2'-O-)-methyltransferase</fullName>
    </alternativeName>
</protein>
<evidence type="ECO:0000259" key="8">
    <source>
        <dbReference type="Pfam" id="PF00588"/>
    </source>
</evidence>
<dbReference type="Proteomes" id="UP000005017">
    <property type="component" value="Unassembled WGS sequence"/>
</dbReference>
<feature type="binding site" evidence="6 7">
    <location>
        <position position="79"/>
    </location>
    <ligand>
        <name>S-adenosyl-L-methionine</name>
        <dbReference type="ChEBI" id="CHEBI:59789"/>
    </ligand>
</feature>
<keyword evidence="5 6" id="KW-0819">tRNA processing</keyword>
<dbReference type="InterPro" id="IPR001537">
    <property type="entry name" value="SpoU_MeTrfase"/>
</dbReference>
<dbReference type="GO" id="GO:0003723">
    <property type="term" value="F:RNA binding"/>
    <property type="evidence" value="ECO:0007669"/>
    <property type="project" value="InterPro"/>
</dbReference>
<dbReference type="InterPro" id="IPR016914">
    <property type="entry name" value="TrmL"/>
</dbReference>
<dbReference type="Gene3D" id="3.40.1280.10">
    <property type="match status" value="1"/>
</dbReference>
<accession>D2MPV6</accession>
<name>D2MPV6_9FIRM</name>
<evidence type="ECO:0000256" key="2">
    <source>
        <dbReference type="ARBA" id="ARBA00022603"/>
    </source>
</evidence>
<gene>
    <name evidence="9" type="ORF">HMPREF9013_0345</name>
</gene>